<feature type="region of interest" description="Disordered" evidence="1">
    <location>
        <begin position="30"/>
        <end position="49"/>
    </location>
</feature>
<feature type="region of interest" description="Disordered" evidence="1">
    <location>
        <begin position="280"/>
        <end position="313"/>
    </location>
</feature>
<reference evidence="4" key="1">
    <citation type="journal article" date="2019" name="Int. J. Syst. Evol. Microbiol.">
        <title>The Global Catalogue of Microorganisms (GCM) 10K type strain sequencing project: providing services to taxonomists for standard genome sequencing and annotation.</title>
        <authorList>
            <consortium name="The Broad Institute Genomics Platform"/>
            <consortium name="The Broad Institute Genome Sequencing Center for Infectious Disease"/>
            <person name="Wu L."/>
            <person name="Ma J."/>
        </authorList>
    </citation>
    <scope>NUCLEOTIDE SEQUENCE [LARGE SCALE GENOMIC DNA]</scope>
    <source>
        <strain evidence="4">JCM 18077</strain>
    </source>
</reference>
<gene>
    <name evidence="3" type="ORF">GCM10023217_25400</name>
</gene>
<feature type="compositionally biased region" description="Low complexity" evidence="1">
    <location>
        <begin position="34"/>
        <end position="49"/>
    </location>
</feature>
<organism evidence="3 4">
    <name type="scientific">Gordonia alkaliphila</name>
    <dbReference type="NCBI Taxonomy" id="1053547"/>
    <lineage>
        <taxon>Bacteria</taxon>
        <taxon>Bacillati</taxon>
        <taxon>Actinomycetota</taxon>
        <taxon>Actinomycetes</taxon>
        <taxon>Mycobacteriales</taxon>
        <taxon>Gordoniaceae</taxon>
        <taxon>Gordonia</taxon>
    </lineage>
</organism>
<protein>
    <submittedName>
        <fullName evidence="3">Uncharacterized protein</fullName>
    </submittedName>
</protein>
<comment type="caution">
    <text evidence="3">The sequence shown here is derived from an EMBL/GenBank/DDBJ whole genome shotgun (WGS) entry which is preliminary data.</text>
</comment>
<keyword evidence="2" id="KW-0812">Transmembrane</keyword>
<dbReference type="EMBL" id="BAABIE010000011">
    <property type="protein sequence ID" value="GAA4753086.1"/>
    <property type="molecule type" value="Genomic_DNA"/>
</dbReference>
<evidence type="ECO:0000256" key="2">
    <source>
        <dbReference type="SAM" id="Phobius"/>
    </source>
</evidence>
<feature type="region of interest" description="Disordered" evidence="1">
    <location>
        <begin position="103"/>
        <end position="173"/>
    </location>
</feature>
<feature type="compositionally biased region" description="Acidic residues" evidence="1">
    <location>
        <begin position="284"/>
        <end position="313"/>
    </location>
</feature>
<keyword evidence="2" id="KW-0472">Membrane</keyword>
<accession>A0ABP8ZD35</accession>
<keyword evidence="2" id="KW-1133">Transmembrane helix</keyword>
<feature type="compositionally biased region" description="Basic and acidic residues" evidence="1">
    <location>
        <begin position="103"/>
        <end position="112"/>
    </location>
</feature>
<dbReference type="RefSeq" id="WP_345313775.1">
    <property type="nucleotide sequence ID" value="NZ_BAABIE010000011.1"/>
</dbReference>
<proteinExistence type="predicted"/>
<evidence type="ECO:0000313" key="4">
    <source>
        <dbReference type="Proteomes" id="UP001500822"/>
    </source>
</evidence>
<evidence type="ECO:0000256" key="1">
    <source>
        <dbReference type="SAM" id="MobiDB-lite"/>
    </source>
</evidence>
<evidence type="ECO:0000313" key="3">
    <source>
        <dbReference type="EMBL" id="GAA4753086.1"/>
    </source>
</evidence>
<dbReference type="Proteomes" id="UP001500822">
    <property type="component" value="Unassembled WGS sequence"/>
</dbReference>
<feature type="transmembrane region" description="Helical" evidence="2">
    <location>
        <begin position="56"/>
        <end position="76"/>
    </location>
</feature>
<sequence length="313" mass="32735">MSEDKYYDEDGNELTPEEVAALGDDIEIVEESVEAPAAKQPAAETPAAQRGRVPKALIGGVAVLVLAVGGGVTYAMHSLGQQNTVEDVKAGAAAKSSEVREAVEDKKAEVRESVAPSAEPEPVRTGTRVTGAKCLDPAAAQWDGEGDPPDHRLRQESAAKLPSSVSARVRKRDTRNPSEISIVQNGQNQLLVYASDPAGIYTRAKVSIAAGLPVVLGSGNVVEVGADDRDVCPTNARPTAYAVVDGKKERAVEIVASKSVGDTMYGVTASGEIAELVLEKIEPEGADDTAESDETDEADEAAESESEPSDNEK</sequence>
<feature type="compositionally biased region" description="Basic and acidic residues" evidence="1">
    <location>
        <begin position="148"/>
        <end position="157"/>
    </location>
</feature>
<keyword evidence="4" id="KW-1185">Reference proteome</keyword>
<name>A0ABP8ZD35_9ACTN</name>